<dbReference type="Proteomes" id="UP000796880">
    <property type="component" value="Unassembled WGS sequence"/>
</dbReference>
<dbReference type="InterPro" id="IPR008942">
    <property type="entry name" value="ENTH_VHS"/>
</dbReference>
<feature type="compositionally biased region" description="Pro residues" evidence="2">
    <location>
        <begin position="702"/>
        <end position="712"/>
    </location>
</feature>
<dbReference type="PROSITE" id="PS00028">
    <property type="entry name" value="ZINC_FINGER_C2H2_1"/>
    <property type="match status" value="1"/>
</dbReference>
<keyword evidence="5" id="KW-1185">Reference proteome</keyword>
<dbReference type="SUPFAM" id="SSF48464">
    <property type="entry name" value="ENTH/VHS domain"/>
    <property type="match status" value="1"/>
</dbReference>
<dbReference type="GO" id="GO:0003729">
    <property type="term" value="F:mRNA binding"/>
    <property type="evidence" value="ECO:0007669"/>
    <property type="project" value="InterPro"/>
</dbReference>
<reference evidence="4" key="1">
    <citation type="submission" date="2020-03" db="EMBL/GenBank/DDBJ databases">
        <title>A high-quality chromosome-level genome assembly of a woody plant with both climbing and erect habits, Rhamnella rubrinervis.</title>
        <authorList>
            <person name="Lu Z."/>
            <person name="Yang Y."/>
            <person name="Zhu X."/>
            <person name="Sun Y."/>
        </authorList>
    </citation>
    <scope>NUCLEOTIDE SEQUENCE</scope>
    <source>
        <strain evidence="4">BYM</strain>
        <tissue evidence="4">Leaf</tissue>
    </source>
</reference>
<dbReference type="Pfam" id="PF23228">
    <property type="entry name" value="zf_PCFS4"/>
    <property type="match status" value="1"/>
</dbReference>
<accession>A0A8K0MMP1</accession>
<dbReference type="FunFam" id="1.25.40.90:FF:000023">
    <property type="entry name" value="polyadenylation and cleavage factor homolog 4"/>
    <property type="match status" value="1"/>
</dbReference>
<gene>
    <name evidence="4" type="ORF">FNV43_RR07783</name>
</gene>
<dbReference type="PANTHER" id="PTHR15921:SF12">
    <property type="entry name" value="POLYADENYLATION AND CLEAVAGE FACTOR HOMOLOG 4"/>
    <property type="match status" value="1"/>
</dbReference>
<dbReference type="AlphaFoldDB" id="A0A8K0MMP1"/>
<proteinExistence type="predicted"/>
<dbReference type="GO" id="GO:0006369">
    <property type="term" value="P:termination of RNA polymerase II transcription"/>
    <property type="evidence" value="ECO:0007669"/>
    <property type="project" value="InterPro"/>
</dbReference>
<protein>
    <recommendedName>
        <fullName evidence="3">CID domain-containing protein</fullName>
    </recommendedName>
</protein>
<sequence>MDSEKLLLSRENPRTVAFPSERALNTATTTAKAIPNDLSQKPPPSILDRFRAMLKQRDEDLRGSADDELSPPPPRTEEIVQLYELLLSELTFNSKPIITDLTIIAGEQREHGKGIAAVICARILEVPVEQKLPSLYLLDSIVKNIGGEYVKFFSSRLPEVFCAAYRQVQPNQYPSMRHLFGTWSAVFPPSVLRKIEAQLQFSPPVNQQSSGLPPLRASESPRPSYGIHVNPKYLRLDNSTVDSNVHHARGSSTLKVFAQKPAIGAISRDEEPSEWRRKHYSEDSQNKFESSAAYNFSNGRERQGPRALIDAYGSDDRKTTSSDMPLHVGRLDLKSMDQRKTPMPWQNTEEEEFDWEDMSPTLTDRGRSNDFLPSSIPPFRSFKARPGFGATRATPLEPDIRNNWSSQAQLPAADDSSSIADDATPSLAFGHGSMSKIPRFQNEINHNVVSRYSREPWNMPHHFSQASQQQLNSKGSVRNFQMPSLASGKTPGGEKRAPFIDKLSDVDTQHGPLSAMSRMGSSTIDSNNSEARSVASIGLRPPANVHNSRMVPLHSNFPMQSHRSQYDLINSSNPVKNTGVNTSFYIPGQQLDSYEGKELSSTKLSQLPNQNSGLIPIMKQNQVQTPLQPRFLPNTRDNFLSSTATPVPPHVVAPSLDRGYTTQGYNAAISTVLSNPVPLGQLSLPTNNIATSSLHLQGGGLPPLPPGPPPPSQATLPSHNAGPAVSSQQPGSAFSGLISSLMSQGLISLTKPTPQDSVGIEFNADLLKVRHESAISALYTDLQRQCTTCGLRFKCQEEHSSHMDWHVTRNRMSKSRKQKPSRKWFVSTTMWLSGAEALGTDAVPGFLPAETIVEKKADEEMAVPADEDQNVCALCGEPFDDFYSDETEEWMYRGAVYLNAPDGLTAGMDRDQLGPIVHAKCRSESRVVSPEGFGQDEGY</sequence>
<dbReference type="InterPro" id="IPR045154">
    <property type="entry name" value="PCF11-like"/>
</dbReference>
<dbReference type="PANTHER" id="PTHR15921">
    <property type="entry name" value="PRE-MRNA CLEAVAGE COMPLEX II"/>
    <property type="match status" value="1"/>
</dbReference>
<organism evidence="4 5">
    <name type="scientific">Rhamnella rubrinervis</name>
    <dbReference type="NCBI Taxonomy" id="2594499"/>
    <lineage>
        <taxon>Eukaryota</taxon>
        <taxon>Viridiplantae</taxon>
        <taxon>Streptophyta</taxon>
        <taxon>Embryophyta</taxon>
        <taxon>Tracheophyta</taxon>
        <taxon>Spermatophyta</taxon>
        <taxon>Magnoliopsida</taxon>
        <taxon>eudicotyledons</taxon>
        <taxon>Gunneridae</taxon>
        <taxon>Pentapetalae</taxon>
        <taxon>rosids</taxon>
        <taxon>fabids</taxon>
        <taxon>Rosales</taxon>
        <taxon>Rhamnaceae</taxon>
        <taxon>rhamnoid group</taxon>
        <taxon>Rhamneae</taxon>
        <taxon>Rhamnella</taxon>
    </lineage>
</organism>
<dbReference type="Gene3D" id="1.25.40.90">
    <property type="match status" value="1"/>
</dbReference>
<evidence type="ECO:0000313" key="5">
    <source>
        <dbReference type="Proteomes" id="UP000796880"/>
    </source>
</evidence>
<evidence type="ECO:0000256" key="1">
    <source>
        <dbReference type="ARBA" id="ARBA00022664"/>
    </source>
</evidence>
<feature type="region of interest" description="Disordered" evidence="2">
    <location>
        <begin position="691"/>
        <end position="731"/>
    </location>
</feature>
<feature type="domain" description="CID" evidence="3">
    <location>
        <begin position="75"/>
        <end position="203"/>
    </location>
</feature>
<dbReference type="CDD" id="cd16982">
    <property type="entry name" value="CID_Pcf11"/>
    <property type="match status" value="1"/>
</dbReference>
<dbReference type="OrthoDB" id="2129491at2759"/>
<dbReference type="InterPro" id="IPR057242">
    <property type="entry name" value="PCFS4-like"/>
</dbReference>
<dbReference type="InterPro" id="IPR047415">
    <property type="entry name" value="Pcf11_CID"/>
</dbReference>
<feature type="region of interest" description="Disordered" evidence="2">
    <location>
        <begin position="203"/>
        <end position="222"/>
    </location>
</feature>
<dbReference type="GO" id="GO:0031124">
    <property type="term" value="P:mRNA 3'-end processing"/>
    <property type="evidence" value="ECO:0007669"/>
    <property type="project" value="InterPro"/>
</dbReference>
<dbReference type="GO" id="GO:0000993">
    <property type="term" value="F:RNA polymerase II complex binding"/>
    <property type="evidence" value="ECO:0007669"/>
    <property type="project" value="InterPro"/>
</dbReference>
<dbReference type="EMBL" id="VOIH02000003">
    <property type="protein sequence ID" value="KAF3451687.1"/>
    <property type="molecule type" value="Genomic_DNA"/>
</dbReference>
<evidence type="ECO:0000256" key="2">
    <source>
        <dbReference type="SAM" id="MobiDB-lite"/>
    </source>
</evidence>
<dbReference type="Pfam" id="PF04818">
    <property type="entry name" value="CID"/>
    <property type="match status" value="1"/>
</dbReference>
<comment type="caution">
    <text evidence="4">The sequence shown here is derived from an EMBL/GenBank/DDBJ whole genome shotgun (WGS) entry which is preliminary data.</text>
</comment>
<keyword evidence="1" id="KW-0507">mRNA processing</keyword>
<dbReference type="SMART" id="SM00582">
    <property type="entry name" value="RPR"/>
    <property type="match status" value="1"/>
</dbReference>
<evidence type="ECO:0000259" key="3">
    <source>
        <dbReference type="PROSITE" id="PS51391"/>
    </source>
</evidence>
<dbReference type="GO" id="GO:0005737">
    <property type="term" value="C:cytoplasm"/>
    <property type="evidence" value="ECO:0007669"/>
    <property type="project" value="TreeGrafter"/>
</dbReference>
<dbReference type="InterPro" id="IPR013087">
    <property type="entry name" value="Znf_C2H2_type"/>
</dbReference>
<name>A0A8K0MMP1_9ROSA</name>
<evidence type="ECO:0000313" key="4">
    <source>
        <dbReference type="EMBL" id="KAF3451687.1"/>
    </source>
</evidence>
<dbReference type="PROSITE" id="PS51391">
    <property type="entry name" value="CID"/>
    <property type="match status" value="1"/>
</dbReference>
<dbReference type="GO" id="GO:0005849">
    <property type="term" value="C:mRNA cleavage factor complex"/>
    <property type="evidence" value="ECO:0007669"/>
    <property type="project" value="TreeGrafter"/>
</dbReference>
<dbReference type="InterPro" id="IPR006569">
    <property type="entry name" value="CID_dom"/>
</dbReference>